<keyword evidence="1" id="KW-0235">DNA replication</keyword>
<organism evidence="3 4">
    <name type="scientific">Lachnospira multipara</name>
    <dbReference type="NCBI Taxonomy" id="28051"/>
    <lineage>
        <taxon>Bacteria</taxon>
        <taxon>Bacillati</taxon>
        <taxon>Bacillota</taxon>
        <taxon>Clostridia</taxon>
        <taxon>Lachnospirales</taxon>
        <taxon>Lachnospiraceae</taxon>
        <taxon>Lachnospira</taxon>
    </lineage>
</organism>
<gene>
    <name evidence="3" type="ORF">SAMN05216537_10439</name>
</gene>
<dbReference type="InterPro" id="IPR036869">
    <property type="entry name" value="J_dom_sf"/>
</dbReference>
<dbReference type="InterPro" id="IPR001623">
    <property type="entry name" value="DnaJ_domain"/>
</dbReference>
<dbReference type="Gene3D" id="1.10.287.110">
    <property type="entry name" value="DnaJ domain"/>
    <property type="match status" value="1"/>
</dbReference>
<dbReference type="SMART" id="SM00271">
    <property type="entry name" value="DnaJ"/>
    <property type="match status" value="1"/>
</dbReference>
<evidence type="ECO:0000259" key="2">
    <source>
        <dbReference type="PROSITE" id="PS50076"/>
    </source>
</evidence>
<dbReference type="GO" id="GO:0006260">
    <property type="term" value="P:DNA replication"/>
    <property type="evidence" value="ECO:0007669"/>
    <property type="project" value="UniProtKB-KW"/>
</dbReference>
<accession>A0A1H5T8A3</accession>
<name>A0A1H5T8A3_9FIRM</name>
<evidence type="ECO:0000313" key="4">
    <source>
        <dbReference type="Proteomes" id="UP000236726"/>
    </source>
</evidence>
<evidence type="ECO:0000313" key="3">
    <source>
        <dbReference type="EMBL" id="SEF59082.1"/>
    </source>
</evidence>
<reference evidence="3 4" key="1">
    <citation type="submission" date="2016-10" db="EMBL/GenBank/DDBJ databases">
        <authorList>
            <person name="de Groot N.N."/>
        </authorList>
    </citation>
    <scope>NUCLEOTIDE SEQUENCE [LARGE SCALE GENOMIC DNA]</scope>
    <source>
        <strain evidence="3 4">D15d</strain>
    </source>
</reference>
<sequence>MNLKEAYNLLGVSQSDTNKVIKTKYRELIFKHHPDSIDNDETSIRKAQLINEAFDLIKKDKKRAKANKGNATNKGTTANKKTYSYDRDFSNFYEYDYYSESEKKKDESHHFKGKVVNNAYSSRDIYESSKESVIRTDSFIKLARGKFLWEPDKEDFECYIHSIIQESDTLLKDVELTLGDRINDEINLDSTRNYFRMRLFHLLAMDYVNPIFALRKIIKNYKQDEDGSRIYEIKANLATVGVDDYYKRLYSLRLGDNLYPTKLKNNRLQVETNTGLSLGNLTIEDDRMLYIVIPILERKLAMVKIVVKSINNNRAKRPYRINVGISLFLKINKDVLDKEIKLDNFDNISKNISEKISVLIKEYEDAIIK</sequence>
<dbReference type="Proteomes" id="UP000236726">
    <property type="component" value="Unassembled WGS sequence"/>
</dbReference>
<protein>
    <submittedName>
        <fullName evidence="3">DnaJ domain-containing protein</fullName>
    </submittedName>
</protein>
<dbReference type="PROSITE" id="PS50076">
    <property type="entry name" value="DNAJ_2"/>
    <property type="match status" value="1"/>
</dbReference>
<evidence type="ECO:0000256" key="1">
    <source>
        <dbReference type="ARBA" id="ARBA00022705"/>
    </source>
</evidence>
<dbReference type="RefSeq" id="WP_103952401.1">
    <property type="nucleotide sequence ID" value="NZ_FNUL01000004.1"/>
</dbReference>
<dbReference type="Pfam" id="PF00226">
    <property type="entry name" value="DnaJ"/>
    <property type="match status" value="1"/>
</dbReference>
<dbReference type="CDD" id="cd06257">
    <property type="entry name" value="DnaJ"/>
    <property type="match status" value="1"/>
</dbReference>
<dbReference type="SUPFAM" id="SSF46565">
    <property type="entry name" value="Chaperone J-domain"/>
    <property type="match status" value="1"/>
</dbReference>
<dbReference type="PRINTS" id="PR00625">
    <property type="entry name" value="JDOMAIN"/>
</dbReference>
<dbReference type="EMBL" id="FNUL01000004">
    <property type="protein sequence ID" value="SEF59082.1"/>
    <property type="molecule type" value="Genomic_DNA"/>
</dbReference>
<proteinExistence type="predicted"/>
<keyword evidence="4" id="KW-1185">Reference proteome</keyword>
<feature type="domain" description="J" evidence="2">
    <location>
        <begin position="5"/>
        <end position="70"/>
    </location>
</feature>
<dbReference type="AlphaFoldDB" id="A0A1H5T8A3"/>